<gene>
    <name evidence="1" type="ORF">M125_4616</name>
</gene>
<proteinExistence type="predicted"/>
<dbReference type="AlphaFoldDB" id="A0A015U1U1"/>
<dbReference type="NCBIfam" id="TIGR04149">
    <property type="entry name" value="GG_sam_targ_CFB"/>
    <property type="match status" value="1"/>
</dbReference>
<accession>A0A015U1U1</accession>
<dbReference type="Proteomes" id="UP000020773">
    <property type="component" value="Unassembled WGS sequence"/>
</dbReference>
<dbReference type="RefSeq" id="WP_005799093.1">
    <property type="nucleotide sequence ID" value="NZ_JGDB01000273.1"/>
</dbReference>
<sequence>MKKLSKIKLTNLSQEDLADREMNALRGGHNCGCACSSTSKATNHSSNEDRDLHSPEGNVICTWVGGAGSDISVYGGSKAPGMP</sequence>
<protein>
    <submittedName>
        <fullName evidence="1">Natural product, GG-Bacteroidales family domain protein</fullName>
    </submittedName>
</protein>
<reference evidence="1 2" key="1">
    <citation type="submission" date="2014-02" db="EMBL/GenBank/DDBJ databases">
        <authorList>
            <person name="Sears C."/>
            <person name="Carroll K."/>
            <person name="Sack B.R."/>
            <person name="Qadri F."/>
            <person name="Myers L.L."/>
            <person name="Chung G.-T."/>
            <person name="Escheverria P."/>
            <person name="Fraser C.M."/>
            <person name="Sadzewicz L."/>
            <person name="Shefchek K.A."/>
            <person name="Tallon L."/>
            <person name="Das S.P."/>
            <person name="Daugherty S."/>
            <person name="Mongodin E.F."/>
        </authorList>
    </citation>
    <scope>NUCLEOTIDE SEQUENCE [LARGE SCALE GENOMIC DNA]</scope>
    <source>
        <strain evidence="2">3998T(B)3</strain>
    </source>
</reference>
<dbReference type="PATRIC" id="fig|1339316.3.peg.4388"/>
<organism evidence="1 2">
    <name type="scientific">Bacteroides fragilis str. 3998T(B)3</name>
    <dbReference type="NCBI Taxonomy" id="1339316"/>
    <lineage>
        <taxon>Bacteria</taxon>
        <taxon>Pseudomonadati</taxon>
        <taxon>Bacteroidota</taxon>
        <taxon>Bacteroidia</taxon>
        <taxon>Bacteroidales</taxon>
        <taxon>Bacteroidaceae</taxon>
        <taxon>Bacteroides</taxon>
    </lineage>
</organism>
<comment type="caution">
    <text evidence="1">The sequence shown here is derived from an EMBL/GenBank/DDBJ whole genome shotgun (WGS) entry which is preliminary data.</text>
</comment>
<dbReference type="EMBL" id="JGDB01000273">
    <property type="protein sequence ID" value="EXY88732.1"/>
    <property type="molecule type" value="Genomic_DNA"/>
</dbReference>
<evidence type="ECO:0000313" key="1">
    <source>
        <dbReference type="EMBL" id="EXY88732.1"/>
    </source>
</evidence>
<evidence type="ECO:0000313" key="2">
    <source>
        <dbReference type="Proteomes" id="UP000020773"/>
    </source>
</evidence>
<name>A0A015U1U1_BACFG</name>
<dbReference type="InterPro" id="IPR026408">
    <property type="entry name" value="GG_sam_targ_CFB"/>
</dbReference>